<gene>
    <name evidence="2" type="ORF">NCTC13379_03565</name>
</gene>
<sequence>MAKIKLPIVTINAKGGAQYVVEGVEAVNALTQLENYPERGIRIKVDGKMTVITEGCLCSAAVTGEVEVDVPEIVCEEVECEPISNILPNPKNPTDPGENSKPEEKAGENKTRKCQYETI</sequence>
<evidence type="ECO:0000313" key="2">
    <source>
        <dbReference type="EMBL" id="STQ83120.1"/>
    </source>
</evidence>
<feature type="region of interest" description="Disordered" evidence="1">
    <location>
        <begin position="84"/>
        <end position="119"/>
    </location>
</feature>
<evidence type="ECO:0000256" key="1">
    <source>
        <dbReference type="SAM" id="MobiDB-lite"/>
    </source>
</evidence>
<proteinExistence type="predicted"/>
<comment type="caution">
    <text evidence="2">The sequence shown here is derived from an EMBL/GenBank/DDBJ whole genome shotgun (WGS) entry which is preliminary data.</text>
</comment>
<dbReference type="Proteomes" id="UP000254396">
    <property type="component" value="Unassembled WGS sequence"/>
</dbReference>
<name>A0AAX2KVQ5_ENTFL</name>
<accession>A0AAX2KVQ5</accession>
<organism evidence="2 3">
    <name type="scientific">Enterococcus faecalis</name>
    <name type="common">Streptococcus faecalis</name>
    <dbReference type="NCBI Taxonomy" id="1351"/>
    <lineage>
        <taxon>Bacteria</taxon>
        <taxon>Bacillati</taxon>
        <taxon>Bacillota</taxon>
        <taxon>Bacilli</taxon>
        <taxon>Lactobacillales</taxon>
        <taxon>Enterococcaceae</taxon>
        <taxon>Enterococcus</taxon>
    </lineage>
</organism>
<evidence type="ECO:0000313" key="3">
    <source>
        <dbReference type="Proteomes" id="UP000254396"/>
    </source>
</evidence>
<dbReference type="EMBL" id="UGIX01000006">
    <property type="protein sequence ID" value="STQ83120.1"/>
    <property type="molecule type" value="Genomic_DNA"/>
</dbReference>
<feature type="compositionally biased region" description="Basic and acidic residues" evidence="1">
    <location>
        <begin position="98"/>
        <end position="119"/>
    </location>
</feature>
<dbReference type="RefSeq" id="WP_115325647.1">
    <property type="nucleotide sequence ID" value="NZ_UGIX01000006.1"/>
</dbReference>
<dbReference type="AlphaFoldDB" id="A0AAX2KVQ5"/>
<reference evidence="2 3" key="1">
    <citation type="submission" date="2018-06" db="EMBL/GenBank/DDBJ databases">
        <authorList>
            <consortium name="Pathogen Informatics"/>
            <person name="Doyle S."/>
        </authorList>
    </citation>
    <scope>NUCLEOTIDE SEQUENCE [LARGE SCALE GENOMIC DNA]</scope>
    <source>
        <strain evidence="2 3">NCTC13379</strain>
    </source>
</reference>
<protein>
    <submittedName>
        <fullName evidence="2">Uncharacterized protein</fullName>
    </submittedName>
</protein>